<dbReference type="PANTHER" id="PTHR45266:SF3">
    <property type="entry name" value="OXALOACETATE DECARBOXYLASE ALPHA CHAIN"/>
    <property type="match status" value="1"/>
</dbReference>
<dbReference type="GO" id="GO:0004075">
    <property type="term" value="F:biotin carboxylase activity"/>
    <property type="evidence" value="ECO:0007669"/>
    <property type="project" value="UniProtKB-EC"/>
</dbReference>
<evidence type="ECO:0000256" key="7">
    <source>
        <dbReference type="ARBA" id="ARBA00023267"/>
    </source>
</evidence>
<evidence type="ECO:0000256" key="2">
    <source>
        <dbReference type="ARBA" id="ARBA00017562"/>
    </source>
</evidence>
<feature type="compositionally biased region" description="Low complexity" evidence="10">
    <location>
        <begin position="72"/>
        <end position="104"/>
    </location>
</feature>
<dbReference type="GO" id="GO:0006633">
    <property type="term" value="P:fatty acid biosynthetic process"/>
    <property type="evidence" value="ECO:0007669"/>
    <property type="project" value="UniProtKB-UniPathway"/>
</dbReference>
<dbReference type="GO" id="GO:0009317">
    <property type="term" value="C:acetyl-CoA carboxylase complex"/>
    <property type="evidence" value="ECO:0007669"/>
    <property type="project" value="InterPro"/>
</dbReference>
<comment type="function">
    <text evidence="9">This protein is a component of the acetyl coenzyme A carboxylase complex; first, biotin carboxylase catalyzes the carboxylation of the carrier protein and then the transcarboxylase transfers the carboxyl group to form malonyl-CoA.</text>
</comment>
<keyword evidence="4 9" id="KW-0276">Fatty acid metabolism</keyword>
<dbReference type="PROSITE" id="PS00188">
    <property type="entry name" value="BIOTIN"/>
    <property type="match status" value="1"/>
</dbReference>
<evidence type="ECO:0000256" key="9">
    <source>
        <dbReference type="RuleBase" id="RU364072"/>
    </source>
</evidence>
<dbReference type="AlphaFoldDB" id="A0A077HP45"/>
<evidence type="ECO:0000256" key="4">
    <source>
        <dbReference type="ARBA" id="ARBA00022832"/>
    </source>
</evidence>
<dbReference type="NCBIfam" id="NF005457">
    <property type="entry name" value="PRK07051.1"/>
    <property type="match status" value="1"/>
</dbReference>
<comment type="catalytic activity">
    <reaction evidence="8">
        <text>N(6)-biotinyl-L-lysyl-[protein] + hydrogencarbonate + ATP = N(6)-carboxybiotinyl-L-lysyl-[protein] + ADP + phosphate + H(+)</text>
        <dbReference type="Rhea" id="RHEA:13501"/>
        <dbReference type="Rhea" id="RHEA-COMP:10505"/>
        <dbReference type="Rhea" id="RHEA-COMP:10506"/>
        <dbReference type="ChEBI" id="CHEBI:15378"/>
        <dbReference type="ChEBI" id="CHEBI:17544"/>
        <dbReference type="ChEBI" id="CHEBI:30616"/>
        <dbReference type="ChEBI" id="CHEBI:43474"/>
        <dbReference type="ChEBI" id="CHEBI:83144"/>
        <dbReference type="ChEBI" id="CHEBI:83145"/>
        <dbReference type="ChEBI" id="CHEBI:456216"/>
        <dbReference type="EC" id="6.3.4.14"/>
    </reaction>
    <physiologicalReaction direction="left-to-right" evidence="8">
        <dbReference type="Rhea" id="RHEA:13502"/>
    </physiologicalReaction>
</comment>
<dbReference type="OrthoDB" id="9811735at2"/>
<dbReference type="InterPro" id="IPR000089">
    <property type="entry name" value="Biotin_lipoyl"/>
</dbReference>
<dbReference type="InterPro" id="IPR001249">
    <property type="entry name" value="AcCoA_biotinCC"/>
</dbReference>
<dbReference type="NCBIfam" id="TIGR00531">
    <property type="entry name" value="BCCP"/>
    <property type="match status" value="1"/>
</dbReference>
<evidence type="ECO:0000256" key="5">
    <source>
        <dbReference type="ARBA" id="ARBA00023098"/>
    </source>
</evidence>
<dbReference type="SUPFAM" id="SSF51230">
    <property type="entry name" value="Single hybrid motif"/>
    <property type="match status" value="1"/>
</dbReference>
<dbReference type="InterPro" id="IPR001882">
    <property type="entry name" value="Biotin_BS"/>
</dbReference>
<dbReference type="PRINTS" id="PR01071">
    <property type="entry name" value="ACOABIOTINCC"/>
</dbReference>
<dbReference type="InterPro" id="IPR011053">
    <property type="entry name" value="Single_hybrid_motif"/>
</dbReference>
<dbReference type="CDD" id="cd06850">
    <property type="entry name" value="biotinyl_domain"/>
    <property type="match status" value="1"/>
</dbReference>
<sequence length="187" mass="18964">MSDTTNFNELKSLLDWVNQSGDIEELSIKYGDIELALSKTPGGLNHLKAAPAPAAPAPAPAAPAAPMPAPEAPQAAAPAPAPAEAPAQEAAAPAQEPKADAAAAGSGNGVEVKSPMVGTFYASPKPGADPFVKVGDTVEVGQVLGIVEVMKLMNNIEAKTAGTVTEILAENEDAVEHGQTLMIIEPK</sequence>
<dbReference type="InterPro" id="IPR050709">
    <property type="entry name" value="Biotin_Carboxyl_Carrier/Decarb"/>
</dbReference>
<evidence type="ECO:0000313" key="12">
    <source>
        <dbReference type="EMBL" id="AIL96377.1"/>
    </source>
</evidence>
<keyword evidence="6 9" id="KW-0275">Fatty acid biosynthesis</keyword>
<keyword evidence="5 9" id="KW-0443">Lipid metabolism</keyword>
<dbReference type="UniPathway" id="UPA00094"/>
<evidence type="ECO:0000259" key="11">
    <source>
        <dbReference type="PROSITE" id="PS50968"/>
    </source>
</evidence>
<dbReference type="Gene3D" id="2.40.50.100">
    <property type="match status" value="1"/>
</dbReference>
<evidence type="ECO:0000256" key="10">
    <source>
        <dbReference type="SAM" id="MobiDB-lite"/>
    </source>
</evidence>
<protein>
    <recommendedName>
        <fullName evidence="2 9">Biotin carboxyl carrier protein of acetyl-CoA carboxylase</fullName>
    </recommendedName>
</protein>
<feature type="region of interest" description="Disordered" evidence="10">
    <location>
        <begin position="48"/>
        <end position="108"/>
    </location>
</feature>
<evidence type="ECO:0000313" key="13">
    <source>
        <dbReference type="Proteomes" id="UP000028939"/>
    </source>
</evidence>
<dbReference type="Proteomes" id="UP000028939">
    <property type="component" value="Chromosome"/>
</dbReference>
<evidence type="ECO:0000256" key="3">
    <source>
        <dbReference type="ARBA" id="ARBA00022516"/>
    </source>
</evidence>
<evidence type="ECO:0000256" key="8">
    <source>
        <dbReference type="ARBA" id="ARBA00048501"/>
    </source>
</evidence>
<accession>A0A077HP45</accession>
<organism evidence="12 13">
    <name type="scientific">Corynebacterium ureicelerivorans</name>
    <dbReference type="NCBI Taxonomy" id="401472"/>
    <lineage>
        <taxon>Bacteria</taxon>
        <taxon>Bacillati</taxon>
        <taxon>Actinomycetota</taxon>
        <taxon>Actinomycetes</taxon>
        <taxon>Mycobacteriales</taxon>
        <taxon>Corynebacteriaceae</taxon>
        <taxon>Corynebacterium</taxon>
    </lineage>
</organism>
<dbReference type="KEGG" id="cuv:CUREI_02835"/>
<dbReference type="HOGENOM" id="CLU_016733_3_0_11"/>
<evidence type="ECO:0000256" key="6">
    <source>
        <dbReference type="ARBA" id="ARBA00023160"/>
    </source>
</evidence>
<dbReference type="PANTHER" id="PTHR45266">
    <property type="entry name" value="OXALOACETATE DECARBOXYLASE ALPHA CHAIN"/>
    <property type="match status" value="1"/>
</dbReference>
<proteinExistence type="predicted"/>
<dbReference type="Pfam" id="PF00364">
    <property type="entry name" value="Biotin_lipoyl"/>
    <property type="match status" value="1"/>
</dbReference>
<dbReference type="GO" id="GO:0003989">
    <property type="term" value="F:acetyl-CoA carboxylase activity"/>
    <property type="evidence" value="ECO:0007669"/>
    <property type="project" value="InterPro"/>
</dbReference>
<keyword evidence="13" id="KW-1185">Reference proteome</keyword>
<keyword evidence="3 9" id="KW-0444">Lipid biosynthesis</keyword>
<dbReference type="EMBL" id="CP009215">
    <property type="protein sequence ID" value="AIL96377.1"/>
    <property type="molecule type" value="Genomic_DNA"/>
</dbReference>
<keyword evidence="7 9" id="KW-0092">Biotin</keyword>
<dbReference type="RefSeq" id="WP_038610147.1">
    <property type="nucleotide sequence ID" value="NZ_CP009215.1"/>
</dbReference>
<dbReference type="STRING" id="401472.CUREI_02835"/>
<comment type="pathway">
    <text evidence="1 9">Lipid metabolism; fatty acid biosynthesis.</text>
</comment>
<gene>
    <name evidence="12" type="ORF">CUREI_02835</name>
</gene>
<dbReference type="PROSITE" id="PS50968">
    <property type="entry name" value="BIOTINYL_LIPOYL"/>
    <property type="match status" value="1"/>
</dbReference>
<reference evidence="12 13" key="1">
    <citation type="submission" date="2014-08" db="EMBL/GenBank/DDBJ databases">
        <title>Complete genome sequence of Corynebacterium ureicelerivorans DSM 45051, a lipophilic and urea-splitting isolate from a blood culture of a septicaemia patient.</title>
        <authorList>
            <person name="Tippelt A."/>
            <person name="Albersmeier A."/>
            <person name="Brinkrolf K."/>
            <person name="Ruckert C."/>
            <person name="Tauch A."/>
        </authorList>
    </citation>
    <scope>NUCLEOTIDE SEQUENCE [LARGE SCALE GENOMIC DNA]</scope>
    <source>
        <strain evidence="12 13">IMMIB RIV-2301</strain>
    </source>
</reference>
<feature type="domain" description="Lipoyl-binding" evidence="11">
    <location>
        <begin position="109"/>
        <end position="185"/>
    </location>
</feature>
<name>A0A077HP45_9CORY</name>
<feature type="compositionally biased region" description="Pro residues" evidence="10">
    <location>
        <begin position="53"/>
        <end position="71"/>
    </location>
</feature>
<evidence type="ECO:0000256" key="1">
    <source>
        <dbReference type="ARBA" id="ARBA00005194"/>
    </source>
</evidence>